<accession>A0A840QJU0</accession>
<name>A0A840QJU0_9PSEU</name>
<dbReference type="Proteomes" id="UP000584374">
    <property type="component" value="Unassembled WGS sequence"/>
</dbReference>
<evidence type="ECO:0000313" key="3">
    <source>
        <dbReference type="Proteomes" id="UP000584374"/>
    </source>
</evidence>
<feature type="region of interest" description="Disordered" evidence="1">
    <location>
        <begin position="1"/>
        <end position="50"/>
    </location>
</feature>
<feature type="compositionally biased region" description="Basic and acidic residues" evidence="1">
    <location>
        <begin position="30"/>
        <end position="42"/>
    </location>
</feature>
<evidence type="ECO:0000313" key="2">
    <source>
        <dbReference type="EMBL" id="MBB5159648.1"/>
    </source>
</evidence>
<gene>
    <name evidence="2" type="ORF">BJ970_007247</name>
</gene>
<comment type="caution">
    <text evidence="2">The sequence shown here is derived from an EMBL/GenBank/DDBJ whole genome shotgun (WGS) entry which is preliminary data.</text>
</comment>
<sequence>MARAMENAASGAGAQPWRRSGVAEVGVPGSREDVTGSLRPRELACPAAND</sequence>
<reference evidence="2 3" key="1">
    <citation type="submission" date="2020-08" db="EMBL/GenBank/DDBJ databases">
        <title>Sequencing the genomes of 1000 actinobacteria strains.</title>
        <authorList>
            <person name="Klenk H.-P."/>
        </authorList>
    </citation>
    <scope>NUCLEOTIDE SEQUENCE [LARGE SCALE GENOMIC DNA]</scope>
    <source>
        <strain evidence="2 3">DSM 45584</strain>
    </source>
</reference>
<dbReference type="AlphaFoldDB" id="A0A840QJU0"/>
<dbReference type="RefSeq" id="WP_184732144.1">
    <property type="nucleotide sequence ID" value="NZ_JACHIW010000002.1"/>
</dbReference>
<organism evidence="2 3">
    <name type="scientific">Saccharopolyspora phatthalungensis</name>
    <dbReference type="NCBI Taxonomy" id="664693"/>
    <lineage>
        <taxon>Bacteria</taxon>
        <taxon>Bacillati</taxon>
        <taxon>Actinomycetota</taxon>
        <taxon>Actinomycetes</taxon>
        <taxon>Pseudonocardiales</taxon>
        <taxon>Pseudonocardiaceae</taxon>
        <taxon>Saccharopolyspora</taxon>
    </lineage>
</organism>
<protein>
    <submittedName>
        <fullName evidence="2">Uncharacterized protein</fullName>
    </submittedName>
</protein>
<keyword evidence="3" id="KW-1185">Reference proteome</keyword>
<dbReference type="EMBL" id="JACHIW010000002">
    <property type="protein sequence ID" value="MBB5159648.1"/>
    <property type="molecule type" value="Genomic_DNA"/>
</dbReference>
<proteinExistence type="predicted"/>
<evidence type="ECO:0000256" key="1">
    <source>
        <dbReference type="SAM" id="MobiDB-lite"/>
    </source>
</evidence>